<dbReference type="Pfam" id="PF08378">
    <property type="entry name" value="NERD"/>
    <property type="match status" value="1"/>
</dbReference>
<keyword evidence="2" id="KW-0614">Plasmid</keyword>
<dbReference type="EMBL" id="AP025733">
    <property type="protein sequence ID" value="BDI20459.1"/>
    <property type="molecule type" value="Genomic_DNA"/>
</dbReference>
<name>A0ABM7ZB16_NOSCO</name>
<protein>
    <recommendedName>
        <fullName evidence="1">NERD domain-containing protein</fullName>
    </recommendedName>
</protein>
<feature type="domain" description="NERD" evidence="1">
    <location>
        <begin position="15"/>
        <end position="119"/>
    </location>
</feature>
<geneLocation type="plasmid" evidence="2 3">
    <name>pANSO36A</name>
</geneLocation>
<gene>
    <name evidence="2" type="ORF">ANSO36C_62610</name>
</gene>
<evidence type="ECO:0000259" key="1">
    <source>
        <dbReference type="Pfam" id="PF08378"/>
    </source>
</evidence>
<accession>A0ABM7ZB16</accession>
<dbReference type="InterPro" id="IPR011528">
    <property type="entry name" value="NERD"/>
</dbReference>
<evidence type="ECO:0000313" key="2">
    <source>
        <dbReference type="EMBL" id="BDI20459.1"/>
    </source>
</evidence>
<dbReference type="Proteomes" id="UP001055453">
    <property type="component" value="Plasmid pANSO36A"/>
</dbReference>
<proteinExistence type="predicted"/>
<evidence type="ECO:0000313" key="3">
    <source>
        <dbReference type="Proteomes" id="UP001055453"/>
    </source>
</evidence>
<dbReference type="RefSeq" id="WP_251960635.1">
    <property type="nucleotide sequence ID" value="NZ_AP025733.1"/>
</dbReference>
<keyword evidence="3" id="KW-1185">Reference proteome</keyword>
<sequence>MSERFIATELTGEPGEKAEQIVWEAICQAFKQKAEQEECLAYWQYPLFPPKFSNVLRRPDILIAEKELGLIVIEVKGIKIDDLQAIQGDDWLMKPGFYSPSIHPYKQAEKQLKAVTGHFILIDDLWNQVLGRAMVALPYITRKQWQEKSFTQIAAKVPIIFGDELAPKDLLKIIRNSSLVIPGNQLNKTQWKNLELVISGRPVPIIPINPPSPELYLKQAAIDKLNKYLYEIDIKQEHIGKTIPPGVQRFSGIAGSGKTVLLCQKAANMHLKHPDWDIALIFFT</sequence>
<reference evidence="2" key="1">
    <citation type="submission" date="2022-04" db="EMBL/GenBank/DDBJ databases">
        <title>Complete genome sequence of a cyanobacterium, Nostoc sp. SO-36, isolated in Antarctica.</title>
        <authorList>
            <person name="Kanesaki Y."/>
            <person name="Effendi D."/>
            <person name="Sakamoto T."/>
            <person name="Ohtani S."/>
            <person name="Awai K."/>
        </authorList>
    </citation>
    <scope>NUCLEOTIDE SEQUENCE</scope>
    <source>
        <strain evidence="2">SO-36</strain>
        <plasmid evidence="2">pANSO36A</plasmid>
    </source>
</reference>
<organism evidence="2 3">
    <name type="scientific">Nostoc cf. commune SO-36</name>
    <dbReference type="NCBI Taxonomy" id="449208"/>
    <lineage>
        <taxon>Bacteria</taxon>
        <taxon>Bacillati</taxon>
        <taxon>Cyanobacteriota</taxon>
        <taxon>Cyanophyceae</taxon>
        <taxon>Nostocales</taxon>
        <taxon>Nostocaceae</taxon>
        <taxon>Nostoc</taxon>
    </lineage>
</organism>